<dbReference type="Proteomes" id="UP000314985">
    <property type="component" value="Chromosome 2"/>
</dbReference>
<protein>
    <submittedName>
        <fullName evidence="2">G protein subunit gamma 7</fullName>
    </submittedName>
</protein>
<feature type="transmembrane region" description="Helical" evidence="1">
    <location>
        <begin position="39"/>
        <end position="58"/>
    </location>
</feature>
<dbReference type="Ensembl" id="ENSSSCT00070053055.1">
    <property type="protein sequence ID" value="ENSSSCP00070044944.1"/>
    <property type="gene ID" value="ENSSSCG00070026473.1"/>
</dbReference>
<name>A0A4X1VTI0_PIG</name>
<evidence type="ECO:0000256" key="1">
    <source>
        <dbReference type="SAM" id="Phobius"/>
    </source>
</evidence>
<keyword evidence="1" id="KW-0472">Membrane</keyword>
<keyword evidence="1" id="KW-1133">Transmembrane helix</keyword>
<proteinExistence type="predicted"/>
<gene>
    <name evidence="2" type="primary">GNG7</name>
</gene>
<evidence type="ECO:0000313" key="3">
    <source>
        <dbReference type="Proteomes" id="UP000314985"/>
    </source>
</evidence>
<feature type="transmembrane region" description="Helical" evidence="1">
    <location>
        <begin position="70"/>
        <end position="94"/>
    </location>
</feature>
<dbReference type="AlphaFoldDB" id="A0A4X1VTI0"/>
<accession>A0A4X1VTI0</accession>
<keyword evidence="1" id="KW-0812">Transmembrane</keyword>
<sequence>MHPCHPGSPCCVAFVWHVPPDSHAAAPALSWAPRPSQKWVFSPGVWSLCLPAVFSFVLSTRHRRGQLEAVVIFGSSVFCFALFFSTFCISKAIFQTEMQPGEAYAVSRAAWCFRV</sequence>
<evidence type="ECO:0000313" key="2">
    <source>
        <dbReference type="Ensembl" id="ENSSSCP00070044944.1"/>
    </source>
</evidence>
<reference evidence="2" key="2">
    <citation type="submission" date="2025-08" db="UniProtKB">
        <authorList>
            <consortium name="Ensembl"/>
        </authorList>
    </citation>
    <scope>IDENTIFICATION</scope>
</reference>
<organism evidence="2 3">
    <name type="scientific">Sus scrofa</name>
    <name type="common">Pig</name>
    <dbReference type="NCBI Taxonomy" id="9823"/>
    <lineage>
        <taxon>Eukaryota</taxon>
        <taxon>Metazoa</taxon>
        <taxon>Chordata</taxon>
        <taxon>Craniata</taxon>
        <taxon>Vertebrata</taxon>
        <taxon>Euteleostomi</taxon>
        <taxon>Mammalia</taxon>
        <taxon>Eutheria</taxon>
        <taxon>Laurasiatheria</taxon>
        <taxon>Artiodactyla</taxon>
        <taxon>Suina</taxon>
        <taxon>Suidae</taxon>
        <taxon>Sus</taxon>
    </lineage>
</organism>
<reference evidence="2 3" key="1">
    <citation type="submission" date="2017-08" db="EMBL/GenBank/DDBJ databases">
        <title>USMARCv1.0.</title>
        <authorList>
            <person name="Hannum G.I."/>
            <person name="Koren S."/>
            <person name="Schroeder S.G."/>
            <person name="Chin S.C."/>
            <person name="Nonneman D.J."/>
            <person name="Becker S.A."/>
            <person name="Rosen B.D."/>
            <person name="Bickhart D.M."/>
            <person name="Putnam N.H."/>
            <person name="Green R.E."/>
            <person name="Tuggle C.K."/>
            <person name="Liu H."/>
            <person name="Rohrer G.A."/>
            <person name="Warr A."/>
            <person name="Hall R."/>
            <person name="Kim K."/>
            <person name="Hume D.A."/>
            <person name="Talbot R."/>
            <person name="Chow W."/>
            <person name="Howe K."/>
            <person name="Schwartz A.S."/>
            <person name="Watson M."/>
            <person name="Archibald A.L."/>
            <person name="Phillippy A.M."/>
            <person name="Smith T.P.L."/>
        </authorList>
    </citation>
    <scope>NUCLEOTIDE SEQUENCE [LARGE SCALE GENOMIC DNA]</scope>
</reference>